<keyword evidence="4" id="KW-1185">Reference proteome</keyword>
<name>A0ABT2FX83_9CORY</name>
<evidence type="ECO:0008006" key="5">
    <source>
        <dbReference type="Google" id="ProtNLM"/>
    </source>
</evidence>
<evidence type="ECO:0000256" key="1">
    <source>
        <dbReference type="SAM" id="MobiDB-lite"/>
    </source>
</evidence>
<sequence>MTTKPLHWQDITQDPLVVRIKDAGAEAIAKTDTWKKRYNSYTSAAQVILQLANLLVFVNFDIPWWASVILALVIGAAEVVMQARTKTPVTPHVVAQLTEVAERKVMQERFAEAPAPTPATPRPVVPGLSSGLPYFDRE</sequence>
<dbReference type="EMBL" id="JANWTC010000006">
    <property type="protein sequence ID" value="MCS5479851.1"/>
    <property type="molecule type" value="Genomic_DNA"/>
</dbReference>
<evidence type="ECO:0000256" key="2">
    <source>
        <dbReference type="SAM" id="Phobius"/>
    </source>
</evidence>
<feature type="transmembrane region" description="Helical" evidence="2">
    <location>
        <begin position="64"/>
        <end position="81"/>
    </location>
</feature>
<evidence type="ECO:0000313" key="4">
    <source>
        <dbReference type="Proteomes" id="UP001205965"/>
    </source>
</evidence>
<feature type="region of interest" description="Disordered" evidence="1">
    <location>
        <begin position="111"/>
        <end position="130"/>
    </location>
</feature>
<accession>A0ABT2FX83</accession>
<gene>
    <name evidence="3" type="ORF">NYP18_09280</name>
</gene>
<comment type="caution">
    <text evidence="3">The sequence shown here is derived from an EMBL/GenBank/DDBJ whole genome shotgun (WGS) entry which is preliminary data.</text>
</comment>
<protein>
    <recommendedName>
        <fullName evidence="5">Holin</fullName>
    </recommendedName>
</protein>
<dbReference type="Proteomes" id="UP001205965">
    <property type="component" value="Unassembled WGS sequence"/>
</dbReference>
<reference evidence="3 4" key="1">
    <citation type="submission" date="2022-08" db="EMBL/GenBank/DDBJ databases">
        <title>YIM 101645 draft genome.</title>
        <authorList>
            <person name="Chen X."/>
        </authorList>
    </citation>
    <scope>NUCLEOTIDE SEQUENCE [LARGE SCALE GENOMIC DNA]</scope>
    <source>
        <strain evidence="3 4">YIM 101645</strain>
    </source>
</reference>
<proteinExistence type="predicted"/>
<dbReference type="RefSeq" id="WP_259427922.1">
    <property type="nucleotide sequence ID" value="NZ_JANWTC010000006.1"/>
</dbReference>
<keyword evidence="2" id="KW-0472">Membrane</keyword>
<keyword evidence="2" id="KW-0812">Transmembrane</keyword>
<organism evidence="3 4">
    <name type="scientific">Corynebacterium lemuris</name>
    <dbReference type="NCBI Taxonomy" id="1859292"/>
    <lineage>
        <taxon>Bacteria</taxon>
        <taxon>Bacillati</taxon>
        <taxon>Actinomycetota</taxon>
        <taxon>Actinomycetes</taxon>
        <taxon>Mycobacteriales</taxon>
        <taxon>Corynebacteriaceae</taxon>
        <taxon>Corynebacterium</taxon>
    </lineage>
</organism>
<evidence type="ECO:0000313" key="3">
    <source>
        <dbReference type="EMBL" id="MCS5479851.1"/>
    </source>
</evidence>
<keyword evidence="2" id="KW-1133">Transmembrane helix</keyword>
<feature type="compositionally biased region" description="Pro residues" evidence="1">
    <location>
        <begin position="115"/>
        <end position="124"/>
    </location>
</feature>